<feature type="region of interest" description="Disordered" evidence="4">
    <location>
        <begin position="90"/>
        <end position="190"/>
    </location>
</feature>
<gene>
    <name evidence="8" type="ORF">AURANDRAFT_68528</name>
</gene>
<evidence type="ECO:0000259" key="5">
    <source>
        <dbReference type="Pfam" id="PF00628"/>
    </source>
</evidence>
<dbReference type="InterPro" id="IPR011011">
    <property type="entry name" value="Znf_FYVE_PHD"/>
</dbReference>
<evidence type="ECO:0000256" key="1">
    <source>
        <dbReference type="ARBA" id="ARBA00022723"/>
    </source>
</evidence>
<proteinExistence type="predicted"/>
<dbReference type="SUPFAM" id="SSF57903">
    <property type="entry name" value="FYVE/PHD zinc finger"/>
    <property type="match status" value="1"/>
</dbReference>
<protein>
    <recommendedName>
        <fullName evidence="10">PHD-type domain-containing protein</fullName>
    </recommendedName>
</protein>
<dbReference type="Gene3D" id="3.30.40.10">
    <property type="entry name" value="Zinc/RING finger domain, C3HC4 (zinc finger)"/>
    <property type="match status" value="1"/>
</dbReference>
<keyword evidence="2" id="KW-0863">Zinc-finger</keyword>
<dbReference type="InterPro" id="IPR045581">
    <property type="entry name" value="DNAPKcs_CC5"/>
</dbReference>
<organism evidence="9">
    <name type="scientific">Aureococcus anophagefferens</name>
    <name type="common">Harmful bloom alga</name>
    <dbReference type="NCBI Taxonomy" id="44056"/>
    <lineage>
        <taxon>Eukaryota</taxon>
        <taxon>Sar</taxon>
        <taxon>Stramenopiles</taxon>
        <taxon>Ochrophyta</taxon>
        <taxon>Pelagophyceae</taxon>
        <taxon>Pelagomonadales</taxon>
        <taxon>Pelagomonadaceae</taxon>
        <taxon>Aureococcus</taxon>
    </lineage>
</organism>
<dbReference type="InterPro" id="IPR046804">
    <property type="entry name" value="DNA-PKcs_N"/>
</dbReference>
<dbReference type="EMBL" id="GL833295">
    <property type="protein sequence ID" value="EGB02827.1"/>
    <property type="molecule type" value="Genomic_DNA"/>
</dbReference>
<dbReference type="InterPro" id="IPR019787">
    <property type="entry name" value="Znf_PHD-finger"/>
</dbReference>
<feature type="domain" description="DNA-dependent protein kinase catalytic subunit CC5" evidence="6">
    <location>
        <begin position="2009"/>
        <end position="2072"/>
    </location>
</feature>
<dbReference type="Pfam" id="PF20500">
    <property type="entry name" value="DNA-PKcs_N"/>
    <property type="match status" value="1"/>
</dbReference>
<dbReference type="GeneID" id="20226858"/>
<evidence type="ECO:0000313" key="8">
    <source>
        <dbReference type="EMBL" id="EGB02827.1"/>
    </source>
</evidence>
<keyword evidence="9" id="KW-1185">Reference proteome</keyword>
<feature type="compositionally biased region" description="Acidic residues" evidence="4">
    <location>
        <begin position="151"/>
        <end position="167"/>
    </location>
</feature>
<evidence type="ECO:0000256" key="4">
    <source>
        <dbReference type="SAM" id="MobiDB-lite"/>
    </source>
</evidence>
<dbReference type="InterPro" id="IPR013083">
    <property type="entry name" value="Znf_RING/FYVE/PHD"/>
</dbReference>
<name>F0YPY2_AURAN</name>
<dbReference type="InParanoid" id="F0YPY2"/>
<keyword evidence="3" id="KW-0862">Zinc</keyword>
<feature type="non-terminal residue" evidence="8">
    <location>
        <position position="2194"/>
    </location>
</feature>
<dbReference type="eggNOG" id="KOG0891">
    <property type="taxonomic scope" value="Eukaryota"/>
</dbReference>
<feature type="compositionally biased region" description="Low complexity" evidence="4">
    <location>
        <begin position="176"/>
        <end position="188"/>
    </location>
</feature>
<reference evidence="8 9" key="1">
    <citation type="journal article" date="2011" name="Proc. Natl. Acad. Sci. U.S.A.">
        <title>Niche of harmful alga Aureococcus anophagefferens revealed through ecogenomics.</title>
        <authorList>
            <person name="Gobler C.J."/>
            <person name="Berry D.L."/>
            <person name="Dyhrman S.T."/>
            <person name="Wilhelm S.W."/>
            <person name="Salamov A."/>
            <person name="Lobanov A.V."/>
            <person name="Zhang Y."/>
            <person name="Collier J.L."/>
            <person name="Wurch L.L."/>
            <person name="Kustka A.B."/>
            <person name="Dill B.D."/>
            <person name="Shah M."/>
            <person name="VerBerkmoes N.C."/>
            <person name="Kuo A."/>
            <person name="Terry A."/>
            <person name="Pangilinan J."/>
            <person name="Lindquist E.A."/>
            <person name="Lucas S."/>
            <person name="Paulsen I.T."/>
            <person name="Hattenrath-Lehmann T.K."/>
            <person name="Talmage S.C."/>
            <person name="Walker E.A."/>
            <person name="Koch F."/>
            <person name="Burson A.M."/>
            <person name="Marcoval M.A."/>
            <person name="Tang Y.Z."/>
            <person name="Lecleir G.R."/>
            <person name="Coyne K.J."/>
            <person name="Berg G.M."/>
            <person name="Bertrand E.M."/>
            <person name="Saito M.A."/>
            <person name="Gladyshev V.N."/>
            <person name="Grigoriev I.V."/>
        </authorList>
    </citation>
    <scope>NUCLEOTIDE SEQUENCE [LARGE SCALE GENOMIC DNA]</scope>
    <source>
        <strain evidence="9">CCMP 1984</strain>
    </source>
</reference>
<feature type="region of interest" description="Disordered" evidence="4">
    <location>
        <begin position="1183"/>
        <end position="1223"/>
    </location>
</feature>
<dbReference type="RefSeq" id="XP_009042474.1">
    <property type="nucleotide sequence ID" value="XM_009044226.1"/>
</dbReference>
<accession>F0YPY2</accession>
<evidence type="ECO:0000256" key="2">
    <source>
        <dbReference type="ARBA" id="ARBA00022771"/>
    </source>
</evidence>
<dbReference type="Pfam" id="PF19704">
    <property type="entry name" value="DNAPKcs_CC5"/>
    <property type="match status" value="1"/>
</dbReference>
<keyword evidence="1" id="KW-0479">Metal-binding</keyword>
<evidence type="ECO:0000259" key="7">
    <source>
        <dbReference type="Pfam" id="PF20500"/>
    </source>
</evidence>
<dbReference type="Proteomes" id="UP000002729">
    <property type="component" value="Unassembled WGS sequence"/>
</dbReference>
<sequence length="2194" mass="231061">MSSQYMNVSWNNYHRHWTVFVTASKVGLKRRKGLGNYDEEQLAAHAQDRFWREAVPSMFADKANFPAINPPTDADIRAFEHMSAADQAAKAERVAKSLKDSAKRDRAANRRQRTSKKQRVSKDDDASDDEGAPVAPRRSSGQSRKQISYAEGDDDDDASDASADDASNDVSKDEAAGAAPAGAAPAGADDADDGDDFHCGACALRDTPLMIQCEDCDRWFHFGCVDLTSETVPDLHRDLTLVLTSQNKHYRSLRVCFQSSVVDVVFRLLAFTLTDEFFEEDNKVACAMAWLAELVETVHDPKTRRFLTAKRDIICRIVGRLGNRLLDCGFTVQEARRELDLRYDVRDYGDDAGDDDDDGGDDDAGFARGHALVARNPLDHELLVNLAAFLEVFVGKSDAKRFARWGRGVVGAAFRLSRDYEHVSALYALGNLGCRTAAAAGALDRDDALLRLCRSFARDVARRLPGFRDELLATACAVALDAPPCVRRLQLGALAPAAAHALRLGRTHAPTARRALAALAAWRADGADAFRDSGALAAVLPELGHYALAARSSDDALVVADAHQSLKARARARRLAEAASRRDAHVGERAARELAAAALRFVASLGGDAEALAGDASAAVAAAGDREPKAGALTLDLPALCVDDGPRESCALELRLDSEILPRLGVLAESGGSRQTRVLAAEALHGVVLAALGRTVTSARSDDGLDATVYATAWPFVVKLAAHDDAVTRALFRELVFQCCRKLSEYGGVDARRGTVPETTRVAERFVQTLFKALHGEPLAGGGGDAGNLRATAAAALAEYVKYAIKHRNERELADIASRKRARADGGFDAVGFIFTKVAFDVGQRDSAKRRLGAACALCKLIRHVRSHDPLLSRFGLALLKGALLAVRGADGDDDGLHKAAAAAASAAAERLALRIADHVSRKKDAAGLLAPPPDDVLRAAPESLGELADWVFAEGAAHGDSTFRRRCWRTLASIAPLVAGADENRFAGATLRAFVDERLDALGASALFRGDAVATLHALRAFLDQGLLDAARILDWADEGRCDAFALAAAAFDDARARYAGDRMDDDDDDDERAAERAKRRRCEGLRMGASLMAALLRAAPARAKAGVEGAGLWTEPALRGLVAAVLAPDARGCLLAADVDEAVASKLPKAVADFLEAGADAFGAAASRAAVDAELARRAPLWRPLPNSQSSDGETRESSGGTDDARLSSPGDPADRDAARARAARAVDAALRGGDDDAALRATRLLPHLVAGYARNAPLSAAPDAARKGGARGDARGAVDATAALDGLGKRLTDTMPLKAEDLDDTPEARAEFPEARRRRFEAQHRAVAAAYAACAAPRLLDVVEARLAPATRLATGAPGASRGAAALRDGVVASLRDAARSAALGAAAGDGGGLVGFCLDALARCGALDGGVKPRGTERKRAAAAWFRRAVLDGALRPALRRAAPATLRALLVSPADAPGGDSKKRKLTPETTVVAACAALVLPADGSSFLDGLFDASGAYDAAAAPFKLVAGDAALAVLEAAFDGLDGLSNKGSTNSLYGPFAALVARCCERNDTWLTRSLANKALRCLKDIIRESRGSARQASELLFAIARVPAAEMPDRDVLKALEFSLPKLLGESTRLRSELDGMAGVGPAVQLMTLQLLLRRADALADVDDGGAARVRRIVVHGCPAALETSLLATCPDAGVRALGYEVLMKLHDKCYPAEPGGARAAPRGGGETAARTREALLRGLADPDASGMLDKPDGADEPVAPRALSTEEAAALDGDGFALMDEDPDPPPPPVVVDLTERTSVAAPERRGVRRMVYDYWRARLGGGLQRRLDDVLEELFAAGDGLPHRSAAFLLLAPGARGAAWRAPLQRDELDMEWKGVKLDMDWIGSADATLRPALSAEATASASQRGASAASQNASQQCASQLFGDLADDRVRRRALRATQADSQADVDATQASLSDDNYRGRGVALDTQLLFGGGAAPPRRAPPGAGAPEDAAALEARLARRTVSFAPEPARRDRAPREGKVVLYREYHKNEMPNITISRADVFRPLLQLALRDGAVASALLAQVVGACYARRTAARRRQRLAAALAGLLAGPGDGAPLAPELARALHRAAATCLATAESPDDALAAALDGDAVAAAAAAAGAYETGAALLERARLVACGGSCVRGAFGACDAGAARRLLRLYAHVDAPVAAALART</sequence>
<evidence type="ECO:0008006" key="10">
    <source>
        <dbReference type="Google" id="ProtNLM"/>
    </source>
</evidence>
<dbReference type="OrthoDB" id="10002605at2759"/>
<feature type="compositionally biased region" description="Basic residues" evidence="4">
    <location>
        <begin position="109"/>
        <end position="119"/>
    </location>
</feature>
<evidence type="ECO:0000259" key="6">
    <source>
        <dbReference type="Pfam" id="PF19704"/>
    </source>
</evidence>
<feature type="domain" description="DNA-PKcs N-terminal" evidence="7">
    <location>
        <begin position="445"/>
        <end position="552"/>
    </location>
</feature>
<feature type="compositionally biased region" description="Basic and acidic residues" evidence="4">
    <location>
        <begin position="90"/>
        <end position="108"/>
    </location>
</feature>
<dbReference type="GO" id="GO:0008270">
    <property type="term" value="F:zinc ion binding"/>
    <property type="evidence" value="ECO:0007669"/>
    <property type="project" value="UniProtKB-KW"/>
</dbReference>
<dbReference type="GO" id="GO:0006303">
    <property type="term" value="P:double-strand break repair via nonhomologous end joining"/>
    <property type="evidence" value="ECO:0007669"/>
    <property type="project" value="InterPro"/>
</dbReference>
<dbReference type="Pfam" id="PF00628">
    <property type="entry name" value="PHD"/>
    <property type="match status" value="1"/>
</dbReference>
<feature type="domain" description="PHD-type" evidence="5">
    <location>
        <begin position="199"/>
        <end position="231"/>
    </location>
</feature>
<evidence type="ECO:0000256" key="3">
    <source>
        <dbReference type="ARBA" id="ARBA00022833"/>
    </source>
</evidence>
<dbReference type="KEGG" id="aaf:AURANDRAFT_68528"/>
<evidence type="ECO:0000313" key="9">
    <source>
        <dbReference type="Proteomes" id="UP000002729"/>
    </source>
</evidence>